<dbReference type="GO" id="GO:0016747">
    <property type="term" value="F:acyltransferase activity, transferring groups other than amino-acyl groups"/>
    <property type="evidence" value="ECO:0007669"/>
    <property type="project" value="InterPro"/>
</dbReference>
<dbReference type="Proteomes" id="UP000305267">
    <property type="component" value="Unassembled WGS sequence"/>
</dbReference>
<dbReference type="InterPro" id="IPR000182">
    <property type="entry name" value="GNAT_dom"/>
</dbReference>
<organism evidence="4 5">
    <name type="scientific">Methylobacterium terricola</name>
    <dbReference type="NCBI Taxonomy" id="2583531"/>
    <lineage>
        <taxon>Bacteria</taxon>
        <taxon>Pseudomonadati</taxon>
        <taxon>Pseudomonadota</taxon>
        <taxon>Alphaproteobacteria</taxon>
        <taxon>Hyphomicrobiales</taxon>
        <taxon>Methylobacteriaceae</taxon>
        <taxon>Methylobacterium</taxon>
    </lineage>
</organism>
<feature type="domain" description="N-acetyltransferase" evidence="3">
    <location>
        <begin position="1"/>
        <end position="152"/>
    </location>
</feature>
<dbReference type="PANTHER" id="PTHR43877:SF2">
    <property type="entry name" value="AMINOALKYLPHOSPHONATE N-ACETYLTRANSFERASE-RELATED"/>
    <property type="match status" value="1"/>
</dbReference>
<dbReference type="InterPro" id="IPR016181">
    <property type="entry name" value="Acyl_CoA_acyltransferase"/>
</dbReference>
<keyword evidence="5" id="KW-1185">Reference proteome</keyword>
<keyword evidence="2" id="KW-0012">Acyltransferase</keyword>
<dbReference type="PROSITE" id="PS51186">
    <property type="entry name" value="GNAT"/>
    <property type="match status" value="1"/>
</dbReference>
<dbReference type="InterPro" id="IPR050832">
    <property type="entry name" value="Bact_Acetyltransf"/>
</dbReference>
<evidence type="ECO:0000313" key="4">
    <source>
        <dbReference type="EMBL" id="TNC11726.1"/>
    </source>
</evidence>
<name>A0A5C4LFD2_9HYPH</name>
<dbReference type="SUPFAM" id="SSF55729">
    <property type="entry name" value="Acyl-CoA N-acyltransferases (Nat)"/>
    <property type="match status" value="1"/>
</dbReference>
<dbReference type="PANTHER" id="PTHR43877">
    <property type="entry name" value="AMINOALKYLPHOSPHONATE N-ACETYLTRANSFERASE-RELATED-RELATED"/>
    <property type="match status" value="1"/>
</dbReference>
<proteinExistence type="predicted"/>
<evidence type="ECO:0000313" key="5">
    <source>
        <dbReference type="Proteomes" id="UP000305267"/>
    </source>
</evidence>
<dbReference type="EMBL" id="VDDA01000008">
    <property type="protein sequence ID" value="TNC11726.1"/>
    <property type="molecule type" value="Genomic_DNA"/>
</dbReference>
<dbReference type="Gene3D" id="3.40.630.30">
    <property type="match status" value="1"/>
</dbReference>
<protein>
    <submittedName>
        <fullName evidence="4">GNAT family N-acetyltransferase</fullName>
    </submittedName>
</protein>
<dbReference type="OrthoDB" id="9787920at2"/>
<dbReference type="CDD" id="cd04301">
    <property type="entry name" value="NAT_SF"/>
    <property type="match status" value="1"/>
</dbReference>
<gene>
    <name evidence="4" type="ORF">FF100_19005</name>
</gene>
<comment type="caution">
    <text evidence="4">The sequence shown here is derived from an EMBL/GenBank/DDBJ whole genome shotgun (WGS) entry which is preliminary data.</text>
</comment>
<sequence length="152" mass="16859">MATTIQIEDPGAPEILAMLEDGEAFAASLYPAESNHFPSIDALRSSQIRFFVARDRHGQPLGTGAVALNDGWAEIKRMWVIPAARGRGLSRAILEHLETEVRSAGISLIRLETGISNRDALALYERAGFERRPPFADYRPDPLSVFMEKRLP</sequence>
<evidence type="ECO:0000256" key="1">
    <source>
        <dbReference type="ARBA" id="ARBA00022679"/>
    </source>
</evidence>
<dbReference type="Pfam" id="PF00583">
    <property type="entry name" value="Acetyltransf_1"/>
    <property type="match status" value="1"/>
</dbReference>
<dbReference type="RefSeq" id="WP_139037244.1">
    <property type="nucleotide sequence ID" value="NZ_VDDA01000008.1"/>
</dbReference>
<evidence type="ECO:0000256" key="2">
    <source>
        <dbReference type="ARBA" id="ARBA00023315"/>
    </source>
</evidence>
<accession>A0A5C4LFD2</accession>
<evidence type="ECO:0000259" key="3">
    <source>
        <dbReference type="PROSITE" id="PS51186"/>
    </source>
</evidence>
<keyword evidence="1 4" id="KW-0808">Transferase</keyword>
<reference evidence="4 5" key="1">
    <citation type="submission" date="2019-06" db="EMBL/GenBank/DDBJ databases">
        <title>Genome of Methylobacterium sp. 17Sr1-39.</title>
        <authorList>
            <person name="Seo T."/>
        </authorList>
    </citation>
    <scope>NUCLEOTIDE SEQUENCE [LARGE SCALE GENOMIC DNA]</scope>
    <source>
        <strain evidence="4 5">17Sr1-39</strain>
    </source>
</reference>
<dbReference type="AlphaFoldDB" id="A0A5C4LFD2"/>